<dbReference type="AlphaFoldDB" id="A0A1I1I309"/>
<sequence>MVNALKLLLDRWRTQAELRRWKTTARAARTMPLSDLRATRARARSLRQPLDDLLHAAESRLALPVIGSNVFPLPHGTDWSWRPELWRGPIAEHGIASAPSKSRLGHEITLHHDCIRSELSLRQIRNTRAEDLAPFGLRMDVFAFDGSFLSLVVELPPEALQGLKASHLIRLTMRVELEKPLEIFARLNIKHGPNTEQIVREFPINAPAPGHTPAEENMIEFDLAYADLNEDRLENAWLDLIFEGPEMNQVTLRDLTLARCPRAEF</sequence>
<evidence type="ECO:0000313" key="2">
    <source>
        <dbReference type="Proteomes" id="UP000231644"/>
    </source>
</evidence>
<dbReference type="EMBL" id="FOLX01000001">
    <property type="protein sequence ID" value="SFC30594.1"/>
    <property type="molecule type" value="Genomic_DNA"/>
</dbReference>
<protein>
    <submittedName>
        <fullName evidence="1">Uncharacterized protein</fullName>
    </submittedName>
</protein>
<accession>A0A1I1I309</accession>
<dbReference type="Proteomes" id="UP000231644">
    <property type="component" value="Unassembled WGS sequence"/>
</dbReference>
<keyword evidence="2" id="KW-1185">Reference proteome</keyword>
<evidence type="ECO:0000313" key="1">
    <source>
        <dbReference type="EMBL" id="SFC30594.1"/>
    </source>
</evidence>
<proteinExistence type="predicted"/>
<dbReference type="RefSeq" id="WP_093449903.1">
    <property type="nucleotide sequence ID" value="NZ_FNZG01000002.1"/>
</dbReference>
<dbReference type="InterPro" id="IPR045514">
    <property type="entry name" value="DUF6478"/>
</dbReference>
<name>A0A1I1I309_9RHOB</name>
<dbReference type="STRING" id="517719.SAMN05421762_0477"/>
<organism evidence="1 2">
    <name type="scientific">Pseudooceanicola nitratireducens</name>
    <dbReference type="NCBI Taxonomy" id="517719"/>
    <lineage>
        <taxon>Bacteria</taxon>
        <taxon>Pseudomonadati</taxon>
        <taxon>Pseudomonadota</taxon>
        <taxon>Alphaproteobacteria</taxon>
        <taxon>Rhodobacterales</taxon>
        <taxon>Paracoccaceae</taxon>
        <taxon>Pseudooceanicola</taxon>
    </lineage>
</organism>
<gene>
    <name evidence="1" type="ORF">SAMN05421762_0477</name>
</gene>
<dbReference type="Pfam" id="PF20086">
    <property type="entry name" value="DUF6478"/>
    <property type="match status" value="1"/>
</dbReference>
<dbReference type="OrthoDB" id="7827015at2"/>
<reference evidence="1 2" key="1">
    <citation type="submission" date="2016-10" db="EMBL/GenBank/DDBJ databases">
        <authorList>
            <person name="de Groot N.N."/>
        </authorList>
    </citation>
    <scope>NUCLEOTIDE SEQUENCE [LARGE SCALE GENOMIC DNA]</scope>
    <source>
        <strain evidence="1 2">DSM 29619</strain>
    </source>
</reference>